<protein>
    <recommendedName>
        <fullName evidence="5">Mucin 7, secreted</fullName>
    </recommendedName>
</protein>
<keyword evidence="2" id="KW-0732">Signal</keyword>
<dbReference type="PANTHER" id="PTHR41683:SF1">
    <property type="entry name" value="MUCIN-7"/>
    <property type="match status" value="1"/>
</dbReference>
<dbReference type="Proteomes" id="UP000233160">
    <property type="component" value="Unassembled WGS sequence"/>
</dbReference>
<reference evidence="3" key="2">
    <citation type="submission" date="2025-09" db="UniProtKB">
        <authorList>
            <consortium name="Ensembl"/>
        </authorList>
    </citation>
    <scope>IDENTIFICATION</scope>
</reference>
<proteinExistence type="predicted"/>
<evidence type="ECO:0000313" key="3">
    <source>
        <dbReference type="Ensembl" id="ENSPCOP00000004357.1"/>
    </source>
</evidence>
<organism evidence="3 4">
    <name type="scientific">Propithecus coquereli</name>
    <name type="common">Coquerel's sifaka</name>
    <name type="synonym">Propithecus verreauxi coquereli</name>
    <dbReference type="NCBI Taxonomy" id="379532"/>
    <lineage>
        <taxon>Eukaryota</taxon>
        <taxon>Metazoa</taxon>
        <taxon>Chordata</taxon>
        <taxon>Craniata</taxon>
        <taxon>Vertebrata</taxon>
        <taxon>Euteleostomi</taxon>
        <taxon>Mammalia</taxon>
        <taxon>Eutheria</taxon>
        <taxon>Euarchontoglires</taxon>
        <taxon>Primates</taxon>
        <taxon>Strepsirrhini</taxon>
        <taxon>Lemuriformes</taxon>
        <taxon>Indriidae</taxon>
        <taxon>Propithecus</taxon>
    </lineage>
</organism>
<dbReference type="Ensembl" id="ENSPCOT00000014431.1">
    <property type="protein sequence ID" value="ENSPCOP00000004357.1"/>
    <property type="gene ID" value="ENSPCOG00000012677.1"/>
</dbReference>
<feature type="compositionally biased region" description="Polar residues" evidence="1">
    <location>
        <begin position="79"/>
        <end position="91"/>
    </location>
</feature>
<dbReference type="AlphaFoldDB" id="A0A2K6ERK0"/>
<keyword evidence="4" id="KW-1185">Reference proteome</keyword>
<name>A0A2K6ERK0_PROCO</name>
<feature type="chain" id="PRO_5014353972" description="Mucin 7, secreted" evidence="2">
    <location>
        <begin position="23"/>
        <end position="310"/>
    </location>
</feature>
<dbReference type="STRING" id="379532.ENSPCOP00000004357"/>
<evidence type="ECO:0000256" key="1">
    <source>
        <dbReference type="SAM" id="MobiDB-lite"/>
    </source>
</evidence>
<dbReference type="GeneTree" id="ENSGT00730000111663"/>
<feature type="region of interest" description="Disordered" evidence="1">
    <location>
        <begin position="185"/>
        <end position="223"/>
    </location>
</feature>
<feature type="compositionally biased region" description="Polar residues" evidence="1">
    <location>
        <begin position="137"/>
        <end position="161"/>
    </location>
</feature>
<evidence type="ECO:0008006" key="5">
    <source>
        <dbReference type="Google" id="ProtNLM"/>
    </source>
</evidence>
<reference evidence="3" key="1">
    <citation type="submission" date="2025-08" db="UniProtKB">
        <authorList>
            <consortium name="Ensembl"/>
        </authorList>
    </citation>
    <scope>IDENTIFICATION</scope>
</reference>
<evidence type="ECO:0000313" key="4">
    <source>
        <dbReference type="Proteomes" id="UP000233160"/>
    </source>
</evidence>
<dbReference type="GO" id="GO:0070062">
    <property type="term" value="C:extracellular exosome"/>
    <property type="evidence" value="ECO:0007669"/>
    <property type="project" value="TreeGrafter"/>
</dbReference>
<dbReference type="PANTHER" id="PTHR41683">
    <property type="entry name" value="MUCIN-7"/>
    <property type="match status" value="1"/>
</dbReference>
<feature type="signal peptide" evidence="2">
    <location>
        <begin position="1"/>
        <end position="22"/>
    </location>
</feature>
<feature type="region of interest" description="Disordered" evidence="1">
    <location>
        <begin position="249"/>
        <end position="286"/>
    </location>
</feature>
<accession>A0A2K6ERK0</accession>
<dbReference type="InterPro" id="IPR033529">
    <property type="entry name" value="MUC7"/>
</dbReference>
<feature type="region of interest" description="Disordered" evidence="1">
    <location>
        <begin position="69"/>
        <end position="99"/>
    </location>
</feature>
<feature type="compositionally biased region" description="Basic residues" evidence="1">
    <location>
        <begin position="31"/>
        <end position="41"/>
    </location>
</feature>
<evidence type="ECO:0000256" key="2">
    <source>
        <dbReference type="SAM" id="SignalP"/>
    </source>
</evidence>
<feature type="region of interest" description="Disordered" evidence="1">
    <location>
        <begin position="137"/>
        <end position="170"/>
    </location>
</feature>
<dbReference type="PROSITE" id="PS51257">
    <property type="entry name" value="PROKAR_LIPOPROTEIN"/>
    <property type="match status" value="1"/>
</dbReference>
<sequence>MKTLPLLVCICALSACFSLSEGRKKHRELFHRRHHHNRSRPASKLPQPSRPLYHQNPFIKKPVHVGLYKSHKKRPPHSANKSSKFPNNQQPPKGPIKNNAVVNKNISEATTQIPPLNSPSASTKIATSPGLTALVQNGTAIPSGENNVNMGSSVAGSTSGYSPEPPVTTAALPETTAAPLDTTAAPLDTTAAPPDTTAAPPVTTAAPPVTTAAPLETTAAPPVTTAAPLETTAAPPETTAAPQTTAVLVTSPNSSPSTAAPETSKTTAAPTSQTTTVQQPTSSPSQNRISQYLLGFQDIINQIFDYRVKH</sequence>
<feature type="region of interest" description="Disordered" evidence="1">
    <location>
        <begin position="31"/>
        <end position="55"/>
    </location>
</feature>
<dbReference type="OMA" id="TTKERQC"/>